<evidence type="ECO:0000256" key="1">
    <source>
        <dbReference type="SAM" id="MobiDB-lite"/>
    </source>
</evidence>
<evidence type="ECO:0000313" key="2">
    <source>
        <dbReference type="Proteomes" id="UP000887565"/>
    </source>
</evidence>
<feature type="region of interest" description="Disordered" evidence="1">
    <location>
        <begin position="115"/>
        <end position="135"/>
    </location>
</feature>
<name>A0A915IFC4_ROMCU</name>
<keyword evidence="2" id="KW-1185">Reference proteome</keyword>
<organism evidence="2 3">
    <name type="scientific">Romanomermis culicivorax</name>
    <name type="common">Nematode worm</name>
    <dbReference type="NCBI Taxonomy" id="13658"/>
    <lineage>
        <taxon>Eukaryota</taxon>
        <taxon>Metazoa</taxon>
        <taxon>Ecdysozoa</taxon>
        <taxon>Nematoda</taxon>
        <taxon>Enoplea</taxon>
        <taxon>Dorylaimia</taxon>
        <taxon>Mermithida</taxon>
        <taxon>Mermithoidea</taxon>
        <taxon>Mermithidae</taxon>
        <taxon>Romanomermis</taxon>
    </lineage>
</organism>
<accession>A0A915IFC4</accession>
<dbReference type="WBParaSite" id="nRc.2.0.1.t12891-RA">
    <property type="protein sequence ID" value="nRc.2.0.1.t12891-RA"/>
    <property type="gene ID" value="nRc.2.0.1.g12891"/>
</dbReference>
<dbReference type="AlphaFoldDB" id="A0A915IFC4"/>
<reference evidence="3" key="1">
    <citation type="submission" date="2022-11" db="UniProtKB">
        <authorList>
            <consortium name="WormBaseParasite"/>
        </authorList>
    </citation>
    <scope>IDENTIFICATION</scope>
</reference>
<proteinExistence type="predicted"/>
<sequence length="135" mass="14909">MVGGGGGQLGMTSYLEYRGIIAPGGHPSYNRLCPVTSSVPLPYMPHYIKRPVIPNVLPIDGRKPHLESFTYLKAMEDMLSVLDMLSSNMRIVFTLFSRSHFGNIIDYYSITNGEQSTEDPATQQNKTVVSNPLAT</sequence>
<dbReference type="Proteomes" id="UP000887565">
    <property type="component" value="Unplaced"/>
</dbReference>
<protein>
    <submittedName>
        <fullName evidence="3">Uncharacterized protein</fullName>
    </submittedName>
</protein>
<evidence type="ECO:0000313" key="3">
    <source>
        <dbReference type="WBParaSite" id="nRc.2.0.1.t12891-RA"/>
    </source>
</evidence>